<dbReference type="Gene3D" id="3.60.21.10">
    <property type="match status" value="1"/>
</dbReference>
<dbReference type="InterPro" id="IPR039331">
    <property type="entry name" value="PAPs-like"/>
</dbReference>
<evidence type="ECO:0000313" key="7">
    <source>
        <dbReference type="Proteomes" id="UP000733379"/>
    </source>
</evidence>
<feature type="compositionally biased region" description="Gly residues" evidence="2">
    <location>
        <begin position="1"/>
        <end position="10"/>
    </location>
</feature>
<dbReference type="PANTHER" id="PTHR22953:SF153">
    <property type="entry name" value="PURPLE ACID PHOSPHATASE"/>
    <property type="match status" value="1"/>
</dbReference>
<dbReference type="SUPFAM" id="SSF49363">
    <property type="entry name" value="Purple acid phosphatase, N-terminal domain"/>
    <property type="match status" value="1"/>
</dbReference>
<evidence type="ECO:0000256" key="3">
    <source>
        <dbReference type="SAM" id="Phobius"/>
    </source>
</evidence>
<evidence type="ECO:0000313" key="6">
    <source>
        <dbReference type="EMBL" id="MBU3063989.1"/>
    </source>
</evidence>
<keyword evidence="7" id="KW-1185">Reference proteome</keyword>
<keyword evidence="3" id="KW-0812">Transmembrane</keyword>
<dbReference type="InterPro" id="IPR015914">
    <property type="entry name" value="PAPs_N"/>
</dbReference>
<evidence type="ECO:0000259" key="5">
    <source>
        <dbReference type="Pfam" id="PF16656"/>
    </source>
</evidence>
<evidence type="ECO:0000256" key="2">
    <source>
        <dbReference type="SAM" id="MobiDB-lite"/>
    </source>
</evidence>
<keyword evidence="3" id="KW-1133">Transmembrane helix</keyword>
<dbReference type="InterPro" id="IPR029052">
    <property type="entry name" value="Metallo-depent_PP-like"/>
</dbReference>
<gene>
    <name evidence="6" type="ORF">KO481_20960</name>
</gene>
<name>A0ABS6B450_9NOCA</name>
<feature type="transmembrane region" description="Helical" evidence="3">
    <location>
        <begin position="60"/>
        <end position="83"/>
    </location>
</feature>
<evidence type="ECO:0000259" key="4">
    <source>
        <dbReference type="Pfam" id="PF00149"/>
    </source>
</evidence>
<dbReference type="PANTHER" id="PTHR22953">
    <property type="entry name" value="ACID PHOSPHATASE RELATED"/>
    <property type="match status" value="1"/>
</dbReference>
<feature type="domain" description="Purple acid phosphatase N-terminal" evidence="5">
    <location>
        <begin position="114"/>
        <end position="195"/>
    </location>
</feature>
<proteinExistence type="predicted"/>
<feature type="region of interest" description="Disordered" evidence="2">
    <location>
        <begin position="1"/>
        <end position="50"/>
    </location>
</feature>
<sequence>MVEPGRGGDAGVAASEPSGRGSSGGGESQGAQGNRAGDSAGRANAVAADSSGRRGVSRRWLFGASAGAAVAGLAVGAGGAVALRDNNTGASEIWPRSAELAVGADKAGAPRVAGLHLQFGADAAREAVVTWHTVGSVSKPVVRYGTAAQGFGTTVAAETRTYRDAKSGIEIQAHHARLSGLTPDTDYVYAAGHDGAPPDLGTLRTAPAGRAAFRFTSFGDQGTPTLGKVQGTPAFDAGLGYALPTYVNDNLGSPFAGDVTAGIERVAPLFNLVNGDLCYANLATDRVRTWNDWWANNSRSARYRPWMPAPGNHENELGNGPIGYQAFQTYFTVPDSGSEDLARGLWYSFTVGGMRVIAVANDDICYQDAGSSYVRGYSGGAQKRWLEAELAKARADRGIDWVVVFMHQTAISSADKFNGADLAIRQEWLPLFDKYQVDLVLAGHEHHYERSHPLRGNLGTETLTPQPVSTRTDVIDTSKGTVHLVIGGGGTSLPSNQLFFPGNHCRVVTAVGDVNPATGKKAAVYVLEDAPWSAFKDAEHPYGFCAFDVDPGHPGGNTTITATYYALTGPTSDLTVVDKFTLTRPRSDR</sequence>
<dbReference type="Pfam" id="PF16656">
    <property type="entry name" value="Pur_ac_phosph_N"/>
    <property type="match status" value="1"/>
</dbReference>
<dbReference type="SUPFAM" id="SSF56300">
    <property type="entry name" value="Metallo-dependent phosphatases"/>
    <property type="match status" value="1"/>
</dbReference>
<comment type="caution">
    <text evidence="6">The sequence shown here is derived from an EMBL/GenBank/DDBJ whole genome shotgun (WGS) entry which is preliminary data.</text>
</comment>
<protein>
    <submittedName>
        <fullName evidence="6">Metallophosphoesterase family protein</fullName>
    </submittedName>
</protein>
<dbReference type="InterPro" id="IPR004843">
    <property type="entry name" value="Calcineurin-like_PHP"/>
</dbReference>
<keyword evidence="3" id="KW-0472">Membrane</keyword>
<dbReference type="EMBL" id="JAHKNI010000007">
    <property type="protein sequence ID" value="MBU3063989.1"/>
    <property type="molecule type" value="Genomic_DNA"/>
</dbReference>
<feature type="domain" description="Calcineurin-like phosphoesterase" evidence="4">
    <location>
        <begin position="271"/>
        <end position="448"/>
    </location>
</feature>
<dbReference type="Gene3D" id="2.60.40.380">
    <property type="entry name" value="Purple acid phosphatase-like, N-terminal"/>
    <property type="match status" value="1"/>
</dbReference>
<dbReference type="Proteomes" id="UP000733379">
    <property type="component" value="Unassembled WGS sequence"/>
</dbReference>
<organism evidence="6 7">
    <name type="scientific">Nocardia albiluteola</name>
    <dbReference type="NCBI Taxonomy" id="2842303"/>
    <lineage>
        <taxon>Bacteria</taxon>
        <taxon>Bacillati</taxon>
        <taxon>Actinomycetota</taxon>
        <taxon>Actinomycetes</taxon>
        <taxon>Mycobacteriales</taxon>
        <taxon>Nocardiaceae</taxon>
        <taxon>Nocardia</taxon>
    </lineage>
</organism>
<reference evidence="6 7" key="1">
    <citation type="submission" date="2021-06" db="EMBL/GenBank/DDBJ databases">
        <title>Actinomycetes sequencing.</title>
        <authorList>
            <person name="Shan Q."/>
        </authorList>
    </citation>
    <scope>NUCLEOTIDE SEQUENCE [LARGE SCALE GENOMIC DNA]</scope>
    <source>
        <strain evidence="6 7">NEAU-G5</strain>
    </source>
</reference>
<accession>A0ABS6B450</accession>
<keyword evidence="1" id="KW-0732">Signal</keyword>
<dbReference type="Pfam" id="PF00149">
    <property type="entry name" value="Metallophos"/>
    <property type="match status" value="1"/>
</dbReference>
<dbReference type="InterPro" id="IPR008963">
    <property type="entry name" value="Purple_acid_Pase-like_N"/>
</dbReference>
<evidence type="ECO:0000256" key="1">
    <source>
        <dbReference type="ARBA" id="ARBA00022729"/>
    </source>
</evidence>